<evidence type="ECO:0000313" key="13">
    <source>
        <dbReference type="Proteomes" id="UP000662818"/>
    </source>
</evidence>
<evidence type="ECO:0000256" key="4">
    <source>
        <dbReference type="ARBA" id="ARBA00022448"/>
    </source>
</evidence>
<protein>
    <recommendedName>
        <fullName evidence="10">Phosphate transport system permease protein PstA</fullName>
    </recommendedName>
</protein>
<dbReference type="CDD" id="cd06261">
    <property type="entry name" value="TM_PBP2"/>
    <property type="match status" value="1"/>
</dbReference>
<accession>A0ABX7PJX9</accession>
<gene>
    <name evidence="12" type="primary">pstA</name>
    <name evidence="12" type="ORF">CFH99_10920</name>
</gene>
<name>A0ABX7PJX9_9ACTN</name>
<evidence type="ECO:0000259" key="11">
    <source>
        <dbReference type="PROSITE" id="PS50928"/>
    </source>
</evidence>
<keyword evidence="4" id="KW-0813">Transport</keyword>
<feature type="domain" description="ABC transmembrane type-1" evidence="11">
    <location>
        <begin position="118"/>
        <end position="321"/>
    </location>
</feature>
<keyword evidence="6" id="KW-0592">Phosphate transport</keyword>
<evidence type="ECO:0000313" key="12">
    <source>
        <dbReference type="EMBL" id="QSR26139.1"/>
    </source>
</evidence>
<evidence type="ECO:0000256" key="8">
    <source>
        <dbReference type="ARBA" id="ARBA00022989"/>
    </source>
</evidence>
<dbReference type="EMBL" id="CP022295">
    <property type="protein sequence ID" value="QSR26139.1"/>
    <property type="molecule type" value="Genomic_DNA"/>
</dbReference>
<dbReference type="PANTHER" id="PTHR42922:SF1">
    <property type="entry name" value="PHOSPHATE TRANSPORT SYSTEM PERMEASE PROTEIN PSTA"/>
    <property type="match status" value="1"/>
</dbReference>
<feature type="transmembrane region" description="Helical" evidence="10">
    <location>
        <begin position="156"/>
        <end position="179"/>
    </location>
</feature>
<reference evidence="12 13" key="1">
    <citation type="submission" date="2017-06" db="EMBL/GenBank/DDBJ databases">
        <title>Complete Genome Sequence of the Soil Carbazole-Degrading Bacterium Nocardioides aromaticivorans IC177.</title>
        <authorList>
            <person name="Vejarano F."/>
            <person name="Suzuki-Minakuchi C."/>
            <person name="Ohtsubo Y."/>
            <person name="Tsuda M."/>
            <person name="Okada K."/>
            <person name="Nojiri H."/>
        </authorList>
    </citation>
    <scope>NUCLEOTIDE SEQUENCE [LARGE SCALE GENOMIC DNA]</scope>
    <source>
        <strain evidence="12 13">IC177</strain>
    </source>
</reference>
<feature type="transmembrane region" description="Helical" evidence="10">
    <location>
        <begin position="303"/>
        <end position="325"/>
    </location>
</feature>
<evidence type="ECO:0000256" key="2">
    <source>
        <dbReference type="ARBA" id="ARBA00004651"/>
    </source>
</evidence>
<evidence type="ECO:0000256" key="10">
    <source>
        <dbReference type="RuleBase" id="RU363043"/>
    </source>
</evidence>
<proteinExistence type="inferred from homology"/>
<comment type="subcellular location">
    <subcellularLocation>
        <location evidence="2 10">Cell membrane</location>
        <topology evidence="2 10">Multi-pass membrane protein</topology>
    </subcellularLocation>
</comment>
<feature type="transmembrane region" description="Helical" evidence="10">
    <location>
        <begin position="185"/>
        <end position="203"/>
    </location>
</feature>
<evidence type="ECO:0000256" key="3">
    <source>
        <dbReference type="ARBA" id="ARBA00007069"/>
    </source>
</evidence>
<evidence type="ECO:0000256" key="1">
    <source>
        <dbReference type="ARBA" id="ARBA00003510"/>
    </source>
</evidence>
<dbReference type="PANTHER" id="PTHR42922">
    <property type="entry name" value="PHOSPHATE TRANSPORT SYSTEM PERMEASE PROTEIN PSTA"/>
    <property type="match status" value="1"/>
</dbReference>
<feature type="transmembrane region" description="Helical" evidence="10">
    <location>
        <begin position="60"/>
        <end position="84"/>
    </location>
</feature>
<dbReference type="InterPro" id="IPR035906">
    <property type="entry name" value="MetI-like_sf"/>
</dbReference>
<keyword evidence="9 10" id="KW-0472">Membrane</keyword>
<dbReference type="Proteomes" id="UP000662818">
    <property type="component" value="Chromosome"/>
</dbReference>
<dbReference type="Gene3D" id="1.10.3720.10">
    <property type="entry name" value="MetI-like"/>
    <property type="match status" value="1"/>
</dbReference>
<sequence length="331" mass="34494">MTLVGALVGATATTWVGYTQVLPFSGAVGFVVIWYVVFVAFYAGLTALTQPRRIVVDRVVASVVMAAPALVGLALLSTVVSTVWKGLPALTHWNFFFDDMAGVHADAPFTTGGIAHALVGTVIEVCIAVSIAMPLGVATAVYISEVGGRGAVLVRTVVEAMTALPSIVAGLFIYTVWIVNLGMETSGLAASLALAVMALPIMARASEVVLRVVPNGLREASYALGAGRWQTVWKVVLPTARPGLATALILGVARAVGETSPLLLTSGASTFFNANPTHNPMNSLPLFVYASVSTGSPEMEQRAYAGATVLLAVVLSLFLLARLAARGRKNR</sequence>
<comment type="similarity">
    <text evidence="3 10">Belongs to the binding-protein-dependent transport system permease family. CysTW subfamily.</text>
</comment>
<organism evidence="12 13">
    <name type="scientific">Nocardioides aromaticivorans</name>
    <dbReference type="NCBI Taxonomy" id="200618"/>
    <lineage>
        <taxon>Bacteria</taxon>
        <taxon>Bacillati</taxon>
        <taxon>Actinomycetota</taxon>
        <taxon>Actinomycetes</taxon>
        <taxon>Propionibacteriales</taxon>
        <taxon>Nocardioidaceae</taxon>
        <taxon>Nocardioides</taxon>
    </lineage>
</organism>
<dbReference type="NCBIfam" id="TIGR00974">
    <property type="entry name" value="3a0107s02c"/>
    <property type="match status" value="1"/>
</dbReference>
<dbReference type="Pfam" id="PF00528">
    <property type="entry name" value="BPD_transp_1"/>
    <property type="match status" value="1"/>
</dbReference>
<evidence type="ECO:0000256" key="7">
    <source>
        <dbReference type="ARBA" id="ARBA00022692"/>
    </source>
</evidence>
<keyword evidence="5 10" id="KW-1003">Cell membrane</keyword>
<feature type="transmembrane region" description="Helical" evidence="10">
    <location>
        <begin position="29"/>
        <end position="48"/>
    </location>
</feature>
<dbReference type="InterPro" id="IPR051408">
    <property type="entry name" value="Phosphate_transprt_permease"/>
</dbReference>
<feature type="transmembrane region" description="Helical" evidence="10">
    <location>
        <begin position="235"/>
        <end position="256"/>
    </location>
</feature>
<keyword evidence="7 10" id="KW-0812">Transmembrane</keyword>
<evidence type="ECO:0000256" key="6">
    <source>
        <dbReference type="ARBA" id="ARBA00022592"/>
    </source>
</evidence>
<dbReference type="PROSITE" id="PS50928">
    <property type="entry name" value="ABC_TM1"/>
    <property type="match status" value="1"/>
</dbReference>
<dbReference type="SUPFAM" id="SSF161098">
    <property type="entry name" value="MetI-like"/>
    <property type="match status" value="1"/>
</dbReference>
<keyword evidence="8 10" id="KW-1133">Transmembrane helix</keyword>
<comment type="function">
    <text evidence="1">Part of the binding-protein-dependent transport system for phosphate; probably responsible for the translocation of the substrate across the membrane.</text>
</comment>
<keyword evidence="13" id="KW-1185">Reference proteome</keyword>
<dbReference type="InterPro" id="IPR005672">
    <property type="entry name" value="Phosphate_PstA"/>
</dbReference>
<evidence type="ECO:0000256" key="9">
    <source>
        <dbReference type="ARBA" id="ARBA00023136"/>
    </source>
</evidence>
<dbReference type="InterPro" id="IPR000515">
    <property type="entry name" value="MetI-like"/>
</dbReference>
<feature type="transmembrane region" description="Helical" evidence="10">
    <location>
        <begin position="114"/>
        <end position="144"/>
    </location>
</feature>
<evidence type="ECO:0000256" key="5">
    <source>
        <dbReference type="ARBA" id="ARBA00022475"/>
    </source>
</evidence>